<protein>
    <submittedName>
        <fullName evidence="1">Uncharacterized protein</fullName>
    </submittedName>
</protein>
<accession>A0ACB9GG31</accession>
<reference evidence="2" key="1">
    <citation type="journal article" date="2022" name="Mol. Ecol. Resour.">
        <title>The genomes of chicory, endive, great burdock and yacon provide insights into Asteraceae palaeo-polyploidization history and plant inulin production.</title>
        <authorList>
            <person name="Fan W."/>
            <person name="Wang S."/>
            <person name="Wang H."/>
            <person name="Wang A."/>
            <person name="Jiang F."/>
            <person name="Liu H."/>
            <person name="Zhao H."/>
            <person name="Xu D."/>
            <person name="Zhang Y."/>
        </authorList>
    </citation>
    <scope>NUCLEOTIDE SEQUENCE [LARGE SCALE GENOMIC DNA]</scope>
    <source>
        <strain evidence="2">cv. Punajuju</strain>
    </source>
</reference>
<proteinExistence type="predicted"/>
<keyword evidence="2" id="KW-1185">Reference proteome</keyword>
<evidence type="ECO:0000313" key="2">
    <source>
        <dbReference type="Proteomes" id="UP001055811"/>
    </source>
</evidence>
<dbReference type="Proteomes" id="UP001055811">
    <property type="component" value="Linkage Group LG02"/>
</dbReference>
<sequence>MVSVPTALATQVKSVSLLLRSYPLHHTTTFFLFAFNLQIFFQFKFDFPNFHETPMSCFFSLFKYLFAAL</sequence>
<organism evidence="1 2">
    <name type="scientific">Cichorium intybus</name>
    <name type="common">Chicory</name>
    <dbReference type="NCBI Taxonomy" id="13427"/>
    <lineage>
        <taxon>Eukaryota</taxon>
        <taxon>Viridiplantae</taxon>
        <taxon>Streptophyta</taxon>
        <taxon>Embryophyta</taxon>
        <taxon>Tracheophyta</taxon>
        <taxon>Spermatophyta</taxon>
        <taxon>Magnoliopsida</taxon>
        <taxon>eudicotyledons</taxon>
        <taxon>Gunneridae</taxon>
        <taxon>Pentapetalae</taxon>
        <taxon>asterids</taxon>
        <taxon>campanulids</taxon>
        <taxon>Asterales</taxon>
        <taxon>Asteraceae</taxon>
        <taxon>Cichorioideae</taxon>
        <taxon>Cichorieae</taxon>
        <taxon>Cichoriinae</taxon>
        <taxon>Cichorium</taxon>
    </lineage>
</organism>
<name>A0ACB9GG31_CICIN</name>
<dbReference type="EMBL" id="CM042010">
    <property type="protein sequence ID" value="KAI3782143.1"/>
    <property type="molecule type" value="Genomic_DNA"/>
</dbReference>
<reference evidence="1 2" key="2">
    <citation type="journal article" date="2022" name="Mol. Ecol. Resour.">
        <title>The genomes of chicory, endive, great burdock and yacon provide insights into Asteraceae paleo-polyploidization history and plant inulin production.</title>
        <authorList>
            <person name="Fan W."/>
            <person name="Wang S."/>
            <person name="Wang H."/>
            <person name="Wang A."/>
            <person name="Jiang F."/>
            <person name="Liu H."/>
            <person name="Zhao H."/>
            <person name="Xu D."/>
            <person name="Zhang Y."/>
        </authorList>
    </citation>
    <scope>NUCLEOTIDE SEQUENCE [LARGE SCALE GENOMIC DNA]</scope>
    <source>
        <strain evidence="2">cv. Punajuju</strain>
        <tissue evidence="1">Leaves</tissue>
    </source>
</reference>
<evidence type="ECO:0000313" key="1">
    <source>
        <dbReference type="EMBL" id="KAI3782143.1"/>
    </source>
</evidence>
<comment type="caution">
    <text evidence="1">The sequence shown here is derived from an EMBL/GenBank/DDBJ whole genome shotgun (WGS) entry which is preliminary data.</text>
</comment>
<gene>
    <name evidence="1" type="ORF">L2E82_12176</name>
</gene>